<dbReference type="InterPro" id="IPR008701">
    <property type="entry name" value="NPP1"/>
</dbReference>
<dbReference type="Proteomes" id="UP001363622">
    <property type="component" value="Unassembled WGS sequence"/>
</dbReference>
<name>A0ABR1KK28_9PEZI</name>
<gene>
    <name evidence="4" type="ORF">IWZ03DRAFT_331165</name>
</gene>
<evidence type="ECO:0000313" key="4">
    <source>
        <dbReference type="EMBL" id="KAK7515504.1"/>
    </source>
</evidence>
<keyword evidence="3" id="KW-0732">Signal</keyword>
<reference evidence="4 5" key="1">
    <citation type="submission" date="2024-04" db="EMBL/GenBank/DDBJ databases">
        <title>Phyllosticta paracitricarpa is synonymous to the EU quarantine fungus P. citricarpa based on phylogenomic analyses.</title>
        <authorList>
            <consortium name="Lawrence Berkeley National Laboratory"/>
            <person name="Van Ingen-Buijs V.A."/>
            <person name="Van Westerhoven A.C."/>
            <person name="Haridas S."/>
            <person name="Skiadas P."/>
            <person name="Martin F."/>
            <person name="Groenewald J.Z."/>
            <person name="Crous P.W."/>
            <person name="Seidl M.F."/>
        </authorList>
    </citation>
    <scope>NUCLEOTIDE SEQUENCE [LARGE SCALE GENOMIC DNA]</scope>
    <source>
        <strain evidence="4 5">CBS 123371</strain>
    </source>
</reference>
<keyword evidence="2" id="KW-0843">Virulence</keyword>
<dbReference type="PIRSF" id="PIRSF029958">
    <property type="entry name" value="Necrosis-inducing_protein"/>
    <property type="match status" value="1"/>
</dbReference>
<keyword evidence="5" id="KW-1185">Reference proteome</keyword>
<feature type="signal peptide" evidence="3">
    <location>
        <begin position="1"/>
        <end position="19"/>
    </location>
</feature>
<dbReference type="EMBL" id="JBBPHU010000007">
    <property type="protein sequence ID" value="KAK7515504.1"/>
    <property type="molecule type" value="Genomic_DNA"/>
</dbReference>
<protein>
    <submittedName>
        <fullName evidence="4">NPP1 domain protein</fullName>
    </submittedName>
</protein>
<dbReference type="PANTHER" id="PTHR33657">
    <property type="entry name" value="DOMAIN PROTEIN, PUTATIVE (AFU_ORTHOLOGUE AFUA_5G00600)-RELATED"/>
    <property type="match status" value="1"/>
</dbReference>
<evidence type="ECO:0000313" key="5">
    <source>
        <dbReference type="Proteomes" id="UP001363622"/>
    </source>
</evidence>
<accession>A0ABR1KK28</accession>
<dbReference type="PANTHER" id="PTHR33657:SF8">
    <property type="entry name" value="DOMAIN PROTEIN, PUTATIVE (AFU_ORTHOLOGUE AFUA_5G00600)-RELATED"/>
    <property type="match status" value="1"/>
</dbReference>
<evidence type="ECO:0000256" key="2">
    <source>
        <dbReference type="ARBA" id="ARBA00023026"/>
    </source>
</evidence>
<feature type="chain" id="PRO_5046147114" evidence="3">
    <location>
        <begin position="20"/>
        <end position="236"/>
    </location>
</feature>
<evidence type="ECO:0000256" key="3">
    <source>
        <dbReference type="SAM" id="SignalP"/>
    </source>
</evidence>
<organism evidence="4 5">
    <name type="scientific">Phyllosticta citriasiana</name>
    <dbReference type="NCBI Taxonomy" id="595635"/>
    <lineage>
        <taxon>Eukaryota</taxon>
        <taxon>Fungi</taxon>
        <taxon>Dikarya</taxon>
        <taxon>Ascomycota</taxon>
        <taxon>Pezizomycotina</taxon>
        <taxon>Dothideomycetes</taxon>
        <taxon>Dothideomycetes incertae sedis</taxon>
        <taxon>Botryosphaeriales</taxon>
        <taxon>Phyllostictaceae</taxon>
        <taxon>Phyllosticta</taxon>
    </lineage>
</organism>
<proteinExistence type="inferred from homology"/>
<sequence length="236" mass="24800">MSLLSVGLSFLVAASAVAGAPLERRAEIAHDAVVGFSQTVPDTPVGQLYLKYKPLLKVINGCVPFPAVDADGNTSAGLNPTGESSGDCDSSTGQVYVRSTSYNNAYAIMYSWYWPKDSPSTGAGHRHDWENIVVWIDSETAASPTILGVAASAHGGYSTSTTPDLSGTQPLIKYESIWPVNHALGFTSTVGGEQPLIAWENLPTAAQTALTDTDFGSANVPFKDANFETNLGKAAL</sequence>
<evidence type="ECO:0000256" key="1">
    <source>
        <dbReference type="ARBA" id="ARBA00009520"/>
    </source>
</evidence>
<dbReference type="Pfam" id="PF05630">
    <property type="entry name" value="NPP1"/>
    <property type="match status" value="1"/>
</dbReference>
<comment type="similarity">
    <text evidence="1">Belongs to the Necrosis inducing protein (NPP1) family.</text>
</comment>
<comment type="caution">
    <text evidence="4">The sequence shown here is derived from an EMBL/GenBank/DDBJ whole genome shotgun (WGS) entry which is preliminary data.</text>
</comment>